<protein>
    <submittedName>
        <fullName evidence="6">Aldehyde dehydrogenase (Acceptor)</fullName>
    </submittedName>
</protein>
<dbReference type="RefSeq" id="WP_097189540.1">
    <property type="nucleotide sequence ID" value="NZ_OCSU01000001.1"/>
</dbReference>
<dbReference type="InterPro" id="IPR016162">
    <property type="entry name" value="Ald_DH_N"/>
</dbReference>
<dbReference type="InterPro" id="IPR016161">
    <property type="entry name" value="Ald_DH/histidinol_DH"/>
</dbReference>
<proteinExistence type="inferred from homology"/>
<feature type="domain" description="Aldehyde dehydrogenase" evidence="5">
    <location>
        <begin position="34"/>
        <end position="495"/>
    </location>
</feature>
<keyword evidence="2 4" id="KW-0560">Oxidoreductase</keyword>
<dbReference type="Pfam" id="PF00171">
    <property type="entry name" value="Aldedh"/>
    <property type="match status" value="1"/>
</dbReference>
<dbReference type="SUPFAM" id="SSF53720">
    <property type="entry name" value="ALDH-like"/>
    <property type="match status" value="1"/>
</dbReference>
<comment type="caution">
    <text evidence="6">The sequence shown here is derived from an EMBL/GenBank/DDBJ whole genome shotgun (WGS) entry which is preliminary data.</text>
</comment>
<dbReference type="InterPro" id="IPR029510">
    <property type="entry name" value="Ald_DH_CS_GLU"/>
</dbReference>
<evidence type="ECO:0000313" key="6">
    <source>
        <dbReference type="EMBL" id="SOE46216.1"/>
    </source>
</evidence>
<dbReference type="PANTHER" id="PTHR11699">
    <property type="entry name" value="ALDEHYDE DEHYDROGENASE-RELATED"/>
    <property type="match status" value="1"/>
</dbReference>
<dbReference type="Gene3D" id="3.40.309.10">
    <property type="entry name" value="Aldehyde Dehydrogenase, Chain A, domain 2"/>
    <property type="match status" value="1"/>
</dbReference>
<dbReference type="Gene3D" id="3.40.605.10">
    <property type="entry name" value="Aldehyde Dehydrogenase, Chain A, domain 1"/>
    <property type="match status" value="1"/>
</dbReference>
<organism evidence="6 7">
    <name type="scientific">Caballeronia arationis</name>
    <dbReference type="NCBI Taxonomy" id="1777142"/>
    <lineage>
        <taxon>Bacteria</taxon>
        <taxon>Pseudomonadati</taxon>
        <taxon>Pseudomonadota</taxon>
        <taxon>Betaproteobacteria</taxon>
        <taxon>Burkholderiales</taxon>
        <taxon>Burkholderiaceae</taxon>
        <taxon>Caballeronia</taxon>
    </lineage>
</organism>
<evidence type="ECO:0000259" key="5">
    <source>
        <dbReference type="Pfam" id="PF00171"/>
    </source>
</evidence>
<accession>A0A7Z7N062</accession>
<dbReference type="Proteomes" id="UP000219522">
    <property type="component" value="Unassembled WGS sequence"/>
</dbReference>
<evidence type="ECO:0000256" key="3">
    <source>
        <dbReference type="PROSITE-ProRule" id="PRU10007"/>
    </source>
</evidence>
<evidence type="ECO:0000256" key="1">
    <source>
        <dbReference type="ARBA" id="ARBA00009986"/>
    </source>
</evidence>
<dbReference type="AlphaFoldDB" id="A0A7Z7N062"/>
<dbReference type="GO" id="GO:0016620">
    <property type="term" value="F:oxidoreductase activity, acting on the aldehyde or oxo group of donors, NAD or NADP as acceptor"/>
    <property type="evidence" value="ECO:0007669"/>
    <property type="project" value="InterPro"/>
</dbReference>
<dbReference type="FunFam" id="3.40.605.10:FF:000007">
    <property type="entry name" value="NAD/NADP-dependent betaine aldehyde dehydrogenase"/>
    <property type="match status" value="1"/>
</dbReference>
<comment type="similarity">
    <text evidence="1 4">Belongs to the aldehyde dehydrogenase family.</text>
</comment>
<evidence type="ECO:0000256" key="4">
    <source>
        <dbReference type="RuleBase" id="RU003345"/>
    </source>
</evidence>
<dbReference type="PROSITE" id="PS00687">
    <property type="entry name" value="ALDEHYDE_DEHYDR_GLU"/>
    <property type="match status" value="1"/>
</dbReference>
<dbReference type="InterPro" id="IPR016163">
    <property type="entry name" value="Ald_DH_C"/>
</dbReference>
<dbReference type="InterPro" id="IPR015590">
    <property type="entry name" value="Aldehyde_DH_dom"/>
</dbReference>
<dbReference type="FunFam" id="3.40.309.10:FF:000012">
    <property type="entry name" value="Betaine aldehyde dehydrogenase"/>
    <property type="match status" value="1"/>
</dbReference>
<keyword evidence="7" id="KW-1185">Reference proteome</keyword>
<evidence type="ECO:0000313" key="7">
    <source>
        <dbReference type="Proteomes" id="UP000219522"/>
    </source>
</evidence>
<evidence type="ECO:0000256" key="2">
    <source>
        <dbReference type="ARBA" id="ARBA00023002"/>
    </source>
</evidence>
<gene>
    <name evidence="6" type="ORF">SAMN05446927_0111</name>
</gene>
<reference evidence="6 7" key="1">
    <citation type="submission" date="2017-09" db="EMBL/GenBank/DDBJ databases">
        <authorList>
            <person name="Varghese N."/>
            <person name="Submissions S."/>
        </authorList>
    </citation>
    <scope>NUCLEOTIDE SEQUENCE [LARGE SCALE GENOMIC DNA]</scope>
    <source>
        <strain evidence="6 7">OK806</strain>
    </source>
</reference>
<name>A0A7Z7N062_9BURK</name>
<feature type="active site" evidence="3">
    <location>
        <position position="269"/>
    </location>
</feature>
<dbReference type="EMBL" id="OCSU01000001">
    <property type="protein sequence ID" value="SOE46216.1"/>
    <property type="molecule type" value="Genomic_DNA"/>
</dbReference>
<sequence>MNSQASLAPLSDATKKFLSREKHGLWIGGEEVSAASEKIFDTRSPSTGEVIGRLAEGGEEDIDRAVHCARAAFEGPWSRWSPYERQLLLYRVHDLMEKNFDQLAEIESMDMGAPISRTRASKAALLKFILFFASQTATIAGETLQNGLPGEVVTMSLKAPVGVIGGIVPWNGPLVSQWWLLGAVMATGCTIVLKPAEDASLSMLRVVELLHEAGLPAGVVNVVTGMGGIAGEALARHPGVDRIAFTGSTVTGRKIIEASAVNIKKLQLELGGKSPDIIFADADLDKAVPGASMGVFANSGQICYAGTRVFVQRPIVKEFCARAAEFASSVRVGHSLDVDAQLGPLISERQLDRVMSYIDLGSREGAKLICGGERLGDSLANGYFVSPTVFSDVDNGMRIAQEEIFGPVLSVIPFDTAEEAIALANQTEYGLGGAVWTRDLSTALRVVKRIHTGMMWVNCYGVTDPLVGFGGTKHSGYGAKGGRAHLDTYLYTKTVYINT</sequence>